<dbReference type="Proteomes" id="UP000194139">
    <property type="component" value="Chromosome"/>
</dbReference>
<dbReference type="Pfam" id="PF00126">
    <property type="entry name" value="HTH_1"/>
    <property type="match status" value="1"/>
</dbReference>
<evidence type="ECO:0000256" key="1">
    <source>
        <dbReference type="ARBA" id="ARBA00009437"/>
    </source>
</evidence>
<dbReference type="EMBL" id="CP021109">
    <property type="protein sequence ID" value="ARP88072.1"/>
    <property type="molecule type" value="Genomic_DNA"/>
</dbReference>
<dbReference type="SUPFAM" id="SSF53850">
    <property type="entry name" value="Periplasmic binding protein-like II"/>
    <property type="match status" value="1"/>
</dbReference>
<dbReference type="PANTHER" id="PTHR30346">
    <property type="entry name" value="TRANSCRIPTIONAL DUAL REGULATOR HCAR-RELATED"/>
    <property type="match status" value="1"/>
</dbReference>
<evidence type="ECO:0000256" key="2">
    <source>
        <dbReference type="ARBA" id="ARBA00023015"/>
    </source>
</evidence>
<keyword evidence="3" id="KW-0238">DNA-binding</keyword>
<dbReference type="InterPro" id="IPR000847">
    <property type="entry name" value="LysR_HTH_N"/>
</dbReference>
<keyword evidence="4" id="KW-0804">Transcription</keyword>
<dbReference type="Gene3D" id="3.40.190.290">
    <property type="match status" value="1"/>
</dbReference>
<gene>
    <name evidence="6" type="ORF">CAL13_19040</name>
</gene>
<comment type="similarity">
    <text evidence="1">Belongs to the LysR transcriptional regulatory family.</text>
</comment>
<dbReference type="CDD" id="cd08427">
    <property type="entry name" value="PBP2_LTTR_like_2"/>
    <property type="match status" value="1"/>
</dbReference>
<dbReference type="OrthoDB" id="9803735at2"/>
<dbReference type="Gene3D" id="1.10.10.10">
    <property type="entry name" value="Winged helix-like DNA-binding domain superfamily/Winged helix DNA-binding domain"/>
    <property type="match status" value="1"/>
</dbReference>
<protein>
    <submittedName>
        <fullName evidence="6">LysR family transcriptional regulator</fullName>
    </submittedName>
</protein>
<dbReference type="PROSITE" id="PS50931">
    <property type="entry name" value="HTH_LYSR"/>
    <property type="match status" value="1"/>
</dbReference>
<evidence type="ECO:0000313" key="7">
    <source>
        <dbReference type="Proteomes" id="UP000194139"/>
    </source>
</evidence>
<accession>A0A1W6Z3Y7</accession>
<keyword evidence="2" id="KW-0805">Transcription regulation</keyword>
<dbReference type="GO" id="GO:0003700">
    <property type="term" value="F:DNA-binding transcription factor activity"/>
    <property type="evidence" value="ECO:0007669"/>
    <property type="project" value="InterPro"/>
</dbReference>
<evidence type="ECO:0000313" key="6">
    <source>
        <dbReference type="EMBL" id="ARP88072.1"/>
    </source>
</evidence>
<dbReference type="InterPro" id="IPR005119">
    <property type="entry name" value="LysR_subst-bd"/>
</dbReference>
<dbReference type="AlphaFoldDB" id="A0A1W6Z3Y7"/>
<sequence length="303" mass="32158">MLTEFRTFVAVARDGTFTGAGRQLGLTQSAVSAQIRRLEEFLGVSLFDRTGRAAALNDTGREMLAQAEEVLAMVDRMAAQAGPGHVTGSLRMGAIASVQQDLMVTALRGFRAEFPDVSVRIVPGVSLSLLGQVDSGEIDLAVLIRPPFKLPPELAWRPLLAEPMVLAAPASLAGLSWRDALTTQPFIRYERASFGGRLVDAFLRRHRIAVHEAVELDEIDAIANLVRAGLGVALMPRTRQLNTAGLRLLDLGAAGFDREIGVAIRRSADPAGVAARMAGCLHEAAAIRSAGSESSPGGRTATS</sequence>
<reference evidence="6 7" key="1">
    <citation type="submission" date="2017-05" db="EMBL/GenBank/DDBJ databases">
        <title>Complete and WGS of Bordetella genogroups.</title>
        <authorList>
            <person name="Spilker T."/>
            <person name="LiPuma J."/>
        </authorList>
    </citation>
    <scope>NUCLEOTIDE SEQUENCE [LARGE SCALE GENOMIC DNA]</scope>
    <source>
        <strain evidence="6 7">AU17164</strain>
    </source>
</reference>
<feature type="domain" description="HTH lysR-type" evidence="5">
    <location>
        <begin position="1"/>
        <end position="57"/>
    </location>
</feature>
<dbReference type="InterPro" id="IPR036390">
    <property type="entry name" value="WH_DNA-bd_sf"/>
</dbReference>
<dbReference type="GO" id="GO:0032993">
    <property type="term" value="C:protein-DNA complex"/>
    <property type="evidence" value="ECO:0007669"/>
    <property type="project" value="TreeGrafter"/>
</dbReference>
<dbReference type="PRINTS" id="PR00039">
    <property type="entry name" value="HTHLYSR"/>
</dbReference>
<dbReference type="FunFam" id="1.10.10.10:FF:000001">
    <property type="entry name" value="LysR family transcriptional regulator"/>
    <property type="match status" value="1"/>
</dbReference>
<dbReference type="RefSeq" id="WP_086058783.1">
    <property type="nucleotide sequence ID" value="NZ_CP021109.1"/>
</dbReference>
<evidence type="ECO:0000256" key="3">
    <source>
        <dbReference type="ARBA" id="ARBA00023125"/>
    </source>
</evidence>
<keyword evidence="7" id="KW-1185">Reference proteome</keyword>
<dbReference type="InterPro" id="IPR036388">
    <property type="entry name" value="WH-like_DNA-bd_sf"/>
</dbReference>
<proteinExistence type="inferred from homology"/>
<name>A0A1W6Z3Y7_9BORD</name>
<evidence type="ECO:0000256" key="4">
    <source>
        <dbReference type="ARBA" id="ARBA00023163"/>
    </source>
</evidence>
<dbReference type="GO" id="GO:0003677">
    <property type="term" value="F:DNA binding"/>
    <property type="evidence" value="ECO:0007669"/>
    <property type="project" value="UniProtKB-KW"/>
</dbReference>
<evidence type="ECO:0000259" key="5">
    <source>
        <dbReference type="PROSITE" id="PS50931"/>
    </source>
</evidence>
<organism evidence="6 7">
    <name type="scientific">Bordetella genomosp. 9</name>
    <dbReference type="NCBI Taxonomy" id="1416803"/>
    <lineage>
        <taxon>Bacteria</taxon>
        <taxon>Pseudomonadati</taxon>
        <taxon>Pseudomonadota</taxon>
        <taxon>Betaproteobacteria</taxon>
        <taxon>Burkholderiales</taxon>
        <taxon>Alcaligenaceae</taxon>
        <taxon>Bordetella</taxon>
    </lineage>
</organism>
<dbReference type="SUPFAM" id="SSF46785">
    <property type="entry name" value="Winged helix' DNA-binding domain"/>
    <property type="match status" value="1"/>
</dbReference>
<dbReference type="PANTHER" id="PTHR30346:SF28">
    <property type="entry name" value="HTH-TYPE TRANSCRIPTIONAL REGULATOR CYNR"/>
    <property type="match status" value="1"/>
</dbReference>
<dbReference type="Pfam" id="PF03466">
    <property type="entry name" value="LysR_substrate"/>
    <property type="match status" value="1"/>
</dbReference>